<evidence type="ECO:0000313" key="7">
    <source>
        <dbReference type="Proteomes" id="UP000184255"/>
    </source>
</evidence>
<dbReference type="AlphaFoldDB" id="A0A1L7UIZ9"/>
<sequence>MVNYYRYDPSLPANIIFIIVFAISSVTHLLQILKTRTWFFIPFLIGSLFETIGFIGRAINADEAPDYTFGPYVMQSLLLLLGPTCYAASIYMILGRLIQLLNGQKYSLIRPNWLTKIFLLGDAMSIALQGIGGGKLVNADTEEERTTGQNIIIAGLTVQILFFGLFIIVTGLFHFRFLKDSSAQTSGFQTNWQKSLVMIYVASILILIRSLFRMIEYIEGHDGELQSKEVYVLVLDGFPMVVASIMFNVLHPSKFLNIRIKSLADSETETPLGVWQDRSVESDMERRPGATSNR</sequence>
<name>A0A1L7UIZ9_FUSMA</name>
<keyword evidence="4 5" id="KW-0472">Membrane</keyword>
<evidence type="ECO:0000256" key="3">
    <source>
        <dbReference type="ARBA" id="ARBA00022989"/>
    </source>
</evidence>
<dbReference type="Proteomes" id="UP000184255">
    <property type="component" value="Unassembled WGS sequence"/>
</dbReference>
<dbReference type="GeneID" id="65088919"/>
<evidence type="ECO:0000256" key="2">
    <source>
        <dbReference type="ARBA" id="ARBA00022692"/>
    </source>
</evidence>
<dbReference type="PANTHER" id="PTHR31465:SF35">
    <property type="entry name" value="RTA1 DOMAIN PROTEIN-RELATED"/>
    <property type="match status" value="1"/>
</dbReference>
<dbReference type="Pfam" id="PF04479">
    <property type="entry name" value="RTA1"/>
    <property type="match status" value="1"/>
</dbReference>
<dbReference type="EMBL" id="FCQH01000021">
    <property type="protein sequence ID" value="CVL08015.1"/>
    <property type="molecule type" value="Genomic_DNA"/>
</dbReference>
<evidence type="ECO:0000313" key="6">
    <source>
        <dbReference type="EMBL" id="CVL08015.1"/>
    </source>
</evidence>
<feature type="transmembrane region" description="Helical" evidence="5">
    <location>
        <begin position="196"/>
        <end position="218"/>
    </location>
</feature>
<accession>A0A1L7UIZ9</accession>
<dbReference type="GO" id="GO:0016020">
    <property type="term" value="C:membrane"/>
    <property type="evidence" value="ECO:0007669"/>
    <property type="project" value="UniProtKB-SubCell"/>
</dbReference>
<evidence type="ECO:0000256" key="1">
    <source>
        <dbReference type="ARBA" id="ARBA00004141"/>
    </source>
</evidence>
<feature type="transmembrane region" description="Helical" evidence="5">
    <location>
        <begin position="72"/>
        <end position="93"/>
    </location>
</feature>
<comment type="caution">
    <text evidence="6">The sequence shown here is derived from an EMBL/GenBank/DDBJ whole genome shotgun (WGS) entry which is preliminary data.</text>
</comment>
<dbReference type="InterPro" id="IPR007568">
    <property type="entry name" value="RTA1"/>
</dbReference>
<keyword evidence="7" id="KW-1185">Reference proteome</keyword>
<comment type="subcellular location">
    <subcellularLocation>
        <location evidence="1">Membrane</location>
        <topology evidence="1">Multi-pass membrane protein</topology>
    </subcellularLocation>
</comment>
<feature type="transmembrane region" description="Helical" evidence="5">
    <location>
        <begin position="37"/>
        <end position="60"/>
    </location>
</feature>
<gene>
    <name evidence="6" type="ORF">FMAN_09660</name>
</gene>
<reference evidence="7" key="1">
    <citation type="journal article" date="2016" name="Genome Biol. Evol.">
        <title>Comparative 'omics' of the Fusarium fujikuroi species complex highlights differences in genetic potential and metabolite synthesis.</title>
        <authorList>
            <person name="Niehaus E.-M."/>
            <person name="Muensterkoetter M."/>
            <person name="Proctor R.H."/>
            <person name="Brown D.W."/>
            <person name="Sharon A."/>
            <person name="Idan Y."/>
            <person name="Oren-Young L."/>
            <person name="Sieber C.M."/>
            <person name="Novak O."/>
            <person name="Pencik A."/>
            <person name="Tarkowska D."/>
            <person name="Hromadova K."/>
            <person name="Freeman S."/>
            <person name="Maymon M."/>
            <person name="Elazar M."/>
            <person name="Youssef S.A."/>
            <person name="El-Shabrawy E.S.M."/>
            <person name="Shalaby A.B.A."/>
            <person name="Houterman P."/>
            <person name="Brock N.L."/>
            <person name="Burkhardt I."/>
            <person name="Tsavkelova E.A."/>
            <person name="Dickschat J.S."/>
            <person name="Galuszka P."/>
            <person name="Gueldener U."/>
            <person name="Tudzynski B."/>
        </authorList>
    </citation>
    <scope>NUCLEOTIDE SEQUENCE [LARGE SCALE GENOMIC DNA]</scope>
    <source>
        <strain evidence="7">MRC7560</strain>
    </source>
</reference>
<feature type="transmembrane region" description="Helical" evidence="5">
    <location>
        <begin position="12"/>
        <end position="30"/>
    </location>
</feature>
<evidence type="ECO:0000256" key="4">
    <source>
        <dbReference type="ARBA" id="ARBA00023136"/>
    </source>
</evidence>
<protein>
    <submittedName>
        <fullName evidence="6">Related to RTM1 protein</fullName>
    </submittedName>
</protein>
<keyword evidence="3 5" id="KW-1133">Transmembrane helix</keyword>
<feature type="transmembrane region" description="Helical" evidence="5">
    <location>
        <begin position="230"/>
        <end position="250"/>
    </location>
</feature>
<dbReference type="RefSeq" id="XP_041690834.1">
    <property type="nucleotide sequence ID" value="XM_041825454.1"/>
</dbReference>
<dbReference type="PANTHER" id="PTHR31465">
    <property type="entry name" value="PROTEIN RTA1-RELATED"/>
    <property type="match status" value="1"/>
</dbReference>
<feature type="transmembrane region" description="Helical" evidence="5">
    <location>
        <begin position="151"/>
        <end position="175"/>
    </location>
</feature>
<proteinExistence type="predicted"/>
<keyword evidence="2 5" id="KW-0812">Transmembrane</keyword>
<organism evidence="6 7">
    <name type="scientific">Fusarium mangiferae</name>
    <name type="common">Mango malformation disease fungus</name>
    <dbReference type="NCBI Taxonomy" id="192010"/>
    <lineage>
        <taxon>Eukaryota</taxon>
        <taxon>Fungi</taxon>
        <taxon>Dikarya</taxon>
        <taxon>Ascomycota</taxon>
        <taxon>Pezizomycotina</taxon>
        <taxon>Sordariomycetes</taxon>
        <taxon>Hypocreomycetidae</taxon>
        <taxon>Hypocreales</taxon>
        <taxon>Nectriaceae</taxon>
        <taxon>Fusarium</taxon>
        <taxon>Fusarium fujikuroi species complex</taxon>
    </lineage>
</organism>
<dbReference type="VEuPathDB" id="FungiDB:FMAN_09660"/>
<feature type="transmembrane region" description="Helical" evidence="5">
    <location>
        <begin position="113"/>
        <end position="131"/>
    </location>
</feature>
<evidence type="ECO:0000256" key="5">
    <source>
        <dbReference type="SAM" id="Phobius"/>
    </source>
</evidence>